<proteinExistence type="predicted"/>
<evidence type="ECO:0000313" key="1">
    <source>
        <dbReference type="EMBL" id="KFU75582.1"/>
    </source>
</evidence>
<dbReference type="InterPro" id="IPR036291">
    <property type="entry name" value="NAD(P)-bd_dom_sf"/>
</dbReference>
<dbReference type="Gene3D" id="3.40.50.720">
    <property type="entry name" value="NAD(P)-binding Rossmann-like Domain"/>
    <property type="match status" value="1"/>
</dbReference>
<reference evidence="1 2" key="1">
    <citation type="journal article" date="2014" name="Genome Announc.">
        <title>Draft Genome Sequence of Amycolatopsis lurida NRRL 2430, Producer of the Glycopeptide Family Antibiotic Ristocetin.</title>
        <authorList>
            <person name="Kwun M.J."/>
            <person name="Hong H.J."/>
        </authorList>
    </citation>
    <scope>NUCLEOTIDE SEQUENCE [LARGE SCALE GENOMIC DNA]</scope>
    <source>
        <strain evidence="1 2">NRRL 2430</strain>
    </source>
</reference>
<name>A0A2P2FFS9_AMYLU</name>
<dbReference type="SUPFAM" id="SSF51735">
    <property type="entry name" value="NAD(P)-binding Rossmann-fold domains"/>
    <property type="match status" value="1"/>
</dbReference>
<organism evidence="1 2">
    <name type="scientific">Amycolatopsis lurida NRRL 2430</name>
    <dbReference type="NCBI Taxonomy" id="1460371"/>
    <lineage>
        <taxon>Bacteria</taxon>
        <taxon>Bacillati</taxon>
        <taxon>Actinomycetota</taxon>
        <taxon>Actinomycetes</taxon>
        <taxon>Pseudonocardiales</taxon>
        <taxon>Pseudonocardiaceae</taxon>
        <taxon>Amycolatopsis</taxon>
    </lineage>
</organism>
<gene>
    <name evidence="1" type="ORF">BB31_40770</name>
</gene>
<protein>
    <recommendedName>
        <fullName evidence="3">Saccharopine dehydrogenase NADP binding domain-containing protein</fullName>
    </recommendedName>
</protein>
<sequence length="332" mass="34574">MIGVVGATGEVGSHTVRVLRALDVGPLRTGGSQDVDVLDEASLDRFAQGCQILVSCAGPAHLVGDRVARAAARAGAGHVDASDPEGAAVGGTAVIGAGLQPGLTGLLPRWLARREFDTVHGLVAHLGVLDRFTRTAADDYLAGAEHGEALAAWRRGRSSGVLTRRTDVTLPFFPGEVSLLPYLTEESAKVAEHLGLDRGDWFTAVSGEHVRAAFDRVRSLDRADAVTALCRASELDLAGREPHVVLLMRMEGVRAGHPVTRTAVLRGRGNGALTGALTALAVLAVLRREVPPGRHFAAEVLDPEVTIARLGECGVAATFVAKGEAALEAGVL</sequence>
<evidence type="ECO:0008006" key="3">
    <source>
        <dbReference type="Google" id="ProtNLM"/>
    </source>
</evidence>
<dbReference type="Proteomes" id="UP000256220">
    <property type="component" value="Unassembled WGS sequence"/>
</dbReference>
<dbReference type="EMBL" id="JFBM01000062">
    <property type="protein sequence ID" value="KFU75582.1"/>
    <property type="molecule type" value="Genomic_DNA"/>
</dbReference>
<keyword evidence="2" id="KW-1185">Reference proteome</keyword>
<dbReference type="PANTHER" id="PTHR43781">
    <property type="entry name" value="SACCHAROPINE DEHYDROGENASE"/>
    <property type="match status" value="1"/>
</dbReference>
<dbReference type="AlphaFoldDB" id="A0A2P2FFS9"/>
<comment type="caution">
    <text evidence="1">The sequence shown here is derived from an EMBL/GenBank/DDBJ whole genome shotgun (WGS) entry which is preliminary data.</text>
</comment>
<accession>A0A2P2FFS9</accession>
<evidence type="ECO:0000313" key="2">
    <source>
        <dbReference type="Proteomes" id="UP000256220"/>
    </source>
</evidence>
<dbReference type="PANTHER" id="PTHR43781:SF1">
    <property type="entry name" value="SACCHAROPINE DEHYDROGENASE"/>
    <property type="match status" value="1"/>
</dbReference>
<dbReference type="RefSeq" id="WP_034323938.1">
    <property type="nucleotide sequence ID" value="NZ_JFBM01000062.1"/>
</dbReference>